<evidence type="ECO:0000256" key="12">
    <source>
        <dbReference type="PIRNR" id="PIRNR001558"/>
    </source>
</evidence>
<keyword evidence="6 12" id="KW-0317">Glutathione biosynthesis</keyword>
<dbReference type="InterPro" id="IPR014709">
    <property type="entry name" value="Glutathione_synthase_C_euk"/>
</dbReference>
<feature type="chain" id="PRO_5037322206" description="Glutathione synthetase" evidence="15">
    <location>
        <begin position="22"/>
        <end position="643"/>
    </location>
</feature>
<evidence type="ECO:0000313" key="18">
    <source>
        <dbReference type="WBParaSite" id="Gr19_v10_g14279.t2"/>
    </source>
</evidence>
<dbReference type="WBParaSite" id="Gr19_v10_g14279.t2">
    <property type="protein sequence ID" value="Gr19_v10_g14279.t2"/>
    <property type="gene ID" value="Gr19_v10_g14279"/>
</dbReference>
<feature type="binding site" evidence="13">
    <location>
        <begin position="401"/>
        <end position="410"/>
    </location>
    <ligand>
        <name>ATP</name>
        <dbReference type="ChEBI" id="CHEBI:30616"/>
    </ligand>
</feature>
<feature type="binding site" evidence="13">
    <location>
        <position position="488"/>
    </location>
    <ligand>
        <name>substrate</name>
    </ligand>
</feature>
<evidence type="ECO:0000256" key="8">
    <source>
        <dbReference type="ARBA" id="ARBA00022741"/>
    </source>
</evidence>
<dbReference type="Pfam" id="PF03917">
    <property type="entry name" value="GSH_synth_ATP"/>
    <property type="match status" value="1"/>
</dbReference>
<evidence type="ECO:0000256" key="10">
    <source>
        <dbReference type="ARBA" id="ARBA00022842"/>
    </source>
</evidence>
<dbReference type="Pfam" id="PF03199">
    <property type="entry name" value="GSH_synthase"/>
    <property type="match status" value="1"/>
</dbReference>
<name>A0A914H5V9_GLORO</name>
<feature type="binding site" evidence="13">
    <location>
        <position position="182"/>
    </location>
    <ligand>
        <name>ATP</name>
        <dbReference type="ChEBI" id="CHEBI:30616"/>
    </ligand>
</feature>
<evidence type="ECO:0000256" key="7">
    <source>
        <dbReference type="ARBA" id="ARBA00022723"/>
    </source>
</evidence>
<dbReference type="InterPro" id="IPR037013">
    <property type="entry name" value="GSH-S_sub-bd_sf"/>
</dbReference>
<dbReference type="EC" id="6.3.2.3" evidence="3 12"/>
<dbReference type="SUPFAM" id="SSF52440">
    <property type="entry name" value="PreATP-grasp domain"/>
    <property type="match status" value="1"/>
</dbReference>
<feature type="binding site" evidence="14">
    <location>
        <position position="184"/>
    </location>
    <ligand>
        <name>Mg(2+)</name>
        <dbReference type="ChEBI" id="CHEBI:18420"/>
    </ligand>
</feature>
<dbReference type="Gene3D" id="3.30.470.20">
    <property type="entry name" value="ATP-grasp fold, B domain"/>
    <property type="match status" value="2"/>
</dbReference>
<dbReference type="InterPro" id="IPR014042">
    <property type="entry name" value="Glutathione_synthase_a-hlx"/>
</dbReference>
<protein>
    <recommendedName>
        <fullName evidence="4 12">Glutathione synthetase</fullName>
        <shortName evidence="12">GSH-S</shortName>
        <ecNumber evidence="3 12">6.3.2.3</ecNumber>
    </recommendedName>
</protein>
<keyword evidence="9 12" id="KW-0067">ATP-binding</keyword>
<dbReference type="PANTHER" id="PTHR11130">
    <property type="entry name" value="GLUTATHIONE SYNTHETASE"/>
    <property type="match status" value="1"/>
</dbReference>
<feature type="binding site" evidence="14">
    <location>
        <position position="405"/>
    </location>
    <ligand>
        <name>Mg(2+)</name>
        <dbReference type="ChEBI" id="CHEBI:18420"/>
    </ligand>
</feature>
<evidence type="ECO:0000256" key="2">
    <source>
        <dbReference type="ARBA" id="ARBA00010385"/>
    </source>
</evidence>
<evidence type="ECO:0000256" key="13">
    <source>
        <dbReference type="PIRSR" id="PIRSR001558-1"/>
    </source>
</evidence>
<feature type="binding site" evidence="13">
    <location>
        <position position="490"/>
    </location>
    <ligand>
        <name>ATP</name>
        <dbReference type="ChEBI" id="CHEBI:30616"/>
    </ligand>
</feature>
<dbReference type="SUPFAM" id="SSF56059">
    <property type="entry name" value="Glutathione synthetase ATP-binding domain-like"/>
    <property type="match status" value="2"/>
</dbReference>
<dbReference type="GO" id="GO:0000287">
    <property type="term" value="F:magnesium ion binding"/>
    <property type="evidence" value="ECO:0007669"/>
    <property type="project" value="UniProtKB-UniRule"/>
</dbReference>
<dbReference type="InterPro" id="IPR016185">
    <property type="entry name" value="PreATP-grasp_dom_sf"/>
</dbReference>
<evidence type="ECO:0000256" key="9">
    <source>
        <dbReference type="ARBA" id="ARBA00022840"/>
    </source>
</evidence>
<dbReference type="GO" id="GO:0004363">
    <property type="term" value="F:glutathione synthase activity"/>
    <property type="evidence" value="ECO:0007669"/>
    <property type="project" value="UniProtKB-UniRule"/>
</dbReference>
<feature type="binding site" evidence="13">
    <location>
        <position position="255"/>
    </location>
    <ligand>
        <name>substrate</name>
    </ligand>
</feature>
<evidence type="ECO:0000256" key="6">
    <source>
        <dbReference type="ARBA" id="ARBA00022684"/>
    </source>
</evidence>
<keyword evidence="15" id="KW-0732">Signal</keyword>
<keyword evidence="8 12" id="KW-0547">Nucleotide-binding</keyword>
<organism evidence="17 18">
    <name type="scientific">Globodera rostochiensis</name>
    <name type="common">Golden nematode worm</name>
    <name type="synonym">Heterodera rostochiensis</name>
    <dbReference type="NCBI Taxonomy" id="31243"/>
    <lineage>
        <taxon>Eukaryota</taxon>
        <taxon>Metazoa</taxon>
        <taxon>Ecdysozoa</taxon>
        <taxon>Nematoda</taxon>
        <taxon>Chromadorea</taxon>
        <taxon>Rhabditida</taxon>
        <taxon>Tylenchina</taxon>
        <taxon>Tylenchomorpha</taxon>
        <taxon>Tylenchoidea</taxon>
        <taxon>Heteroderidae</taxon>
        <taxon>Heteroderinae</taxon>
        <taxon>Globodera</taxon>
    </lineage>
</organism>
<proteinExistence type="inferred from homology"/>
<feature type="binding site" evidence="14">
    <location>
        <position position="182"/>
    </location>
    <ligand>
        <name>Mg(2+)</name>
        <dbReference type="ChEBI" id="CHEBI:18420"/>
    </ligand>
</feature>
<dbReference type="Gene3D" id="1.10.1080.10">
    <property type="entry name" value="Glutathione Synthetase, Chain A, domain 3"/>
    <property type="match status" value="1"/>
</dbReference>
<dbReference type="GO" id="GO:0043295">
    <property type="term" value="F:glutathione binding"/>
    <property type="evidence" value="ECO:0007669"/>
    <property type="project" value="UniProtKB-UniRule"/>
</dbReference>
<evidence type="ECO:0000259" key="16">
    <source>
        <dbReference type="Pfam" id="PF03199"/>
    </source>
</evidence>
<keyword evidence="17" id="KW-1185">Reference proteome</keyword>
<keyword evidence="5 12" id="KW-0436">Ligase</keyword>
<feature type="binding site" evidence="13">
    <location>
        <position position="496"/>
    </location>
    <ligand>
        <name>ATP</name>
        <dbReference type="ChEBI" id="CHEBI:30616"/>
    </ligand>
</feature>
<feature type="signal peptide" evidence="15">
    <location>
        <begin position="1"/>
        <end position="21"/>
    </location>
</feature>
<keyword evidence="10 12" id="KW-0460">Magnesium</keyword>
<dbReference type="Proteomes" id="UP000887572">
    <property type="component" value="Unplaced"/>
</dbReference>
<evidence type="ECO:0000256" key="5">
    <source>
        <dbReference type="ARBA" id="ARBA00022598"/>
    </source>
</evidence>
<evidence type="ECO:0000313" key="17">
    <source>
        <dbReference type="Proteomes" id="UP000887572"/>
    </source>
</evidence>
<dbReference type="Gene3D" id="3.30.1490.80">
    <property type="match status" value="1"/>
</dbReference>
<dbReference type="Gene3D" id="3.40.50.1760">
    <property type="entry name" value="Glutathione synthase, substrate-binding domain superfamily, eukaryotic"/>
    <property type="match status" value="1"/>
</dbReference>
<accession>A0A914H5V9</accession>
<evidence type="ECO:0000256" key="3">
    <source>
        <dbReference type="ARBA" id="ARBA00012214"/>
    </source>
</evidence>
<evidence type="ECO:0000256" key="1">
    <source>
        <dbReference type="ARBA" id="ARBA00004965"/>
    </source>
</evidence>
<reference evidence="18" key="1">
    <citation type="submission" date="2022-11" db="UniProtKB">
        <authorList>
            <consortium name="WormBaseParasite"/>
        </authorList>
    </citation>
    <scope>IDENTIFICATION</scope>
</reference>
<feature type="binding site" evidence="13">
    <location>
        <position position="461"/>
    </location>
    <ligand>
        <name>ATP</name>
        <dbReference type="ChEBI" id="CHEBI:30616"/>
    </ligand>
</feature>
<evidence type="ECO:0000256" key="4">
    <source>
        <dbReference type="ARBA" id="ARBA00020821"/>
    </source>
</evidence>
<dbReference type="NCBIfam" id="TIGR01986">
    <property type="entry name" value="glut_syn_euk"/>
    <property type="match status" value="1"/>
</dbReference>
<keyword evidence="7 12" id="KW-0479">Metal-binding</keyword>
<dbReference type="GO" id="GO:0005829">
    <property type="term" value="C:cytosol"/>
    <property type="evidence" value="ECO:0007669"/>
    <property type="project" value="TreeGrafter"/>
</dbReference>
<dbReference type="InterPro" id="IPR004887">
    <property type="entry name" value="GSH_synth_subst-bd"/>
</dbReference>
<comment type="catalytic activity">
    <reaction evidence="11">
        <text>gamma-L-glutamyl-L-cysteine + glycine + ATP = glutathione + ADP + phosphate + H(+)</text>
        <dbReference type="Rhea" id="RHEA:13557"/>
        <dbReference type="ChEBI" id="CHEBI:15378"/>
        <dbReference type="ChEBI" id="CHEBI:30616"/>
        <dbReference type="ChEBI" id="CHEBI:43474"/>
        <dbReference type="ChEBI" id="CHEBI:57305"/>
        <dbReference type="ChEBI" id="CHEBI:57925"/>
        <dbReference type="ChEBI" id="CHEBI:58173"/>
        <dbReference type="ChEBI" id="CHEBI:456216"/>
        <dbReference type="EC" id="6.3.2.3"/>
    </reaction>
    <physiologicalReaction direction="left-to-right" evidence="11">
        <dbReference type="Rhea" id="RHEA:13558"/>
    </physiologicalReaction>
</comment>
<comment type="pathway">
    <text evidence="1 12">Sulfur metabolism; glutathione biosynthesis; glutathione from L-cysteine and L-glutamate: step 2/2.</text>
</comment>
<dbReference type="PANTHER" id="PTHR11130:SF0">
    <property type="entry name" value="GLUTATHIONE SYNTHETASE"/>
    <property type="match status" value="1"/>
</dbReference>
<dbReference type="GO" id="GO:0005524">
    <property type="term" value="F:ATP binding"/>
    <property type="evidence" value="ECO:0007669"/>
    <property type="project" value="UniProtKB-UniRule"/>
</dbReference>
<feature type="domain" description="Glutathione synthase substrate-binding" evidence="16">
    <location>
        <begin position="240"/>
        <end position="339"/>
    </location>
</feature>
<dbReference type="AlphaFoldDB" id="A0A914H5V9"/>
<evidence type="ECO:0000256" key="15">
    <source>
        <dbReference type="SAM" id="SignalP"/>
    </source>
</evidence>
<feature type="binding site" evidence="13">
    <location>
        <position position="160"/>
    </location>
    <ligand>
        <name>substrate</name>
    </ligand>
</feature>
<evidence type="ECO:0000256" key="14">
    <source>
        <dbReference type="PIRSR" id="PIRSR001558-2"/>
    </source>
</evidence>
<dbReference type="InterPro" id="IPR005615">
    <property type="entry name" value="Glutathione_synthase"/>
</dbReference>
<evidence type="ECO:0000256" key="11">
    <source>
        <dbReference type="ARBA" id="ARBA00048871"/>
    </source>
</evidence>
<comment type="similarity">
    <text evidence="2 12">Belongs to the eukaryotic GSH synthase family.</text>
</comment>
<dbReference type="Gene3D" id="3.30.1490.50">
    <property type="match status" value="2"/>
</dbReference>
<dbReference type="PIRSF" id="PIRSF001558">
    <property type="entry name" value="GSHase"/>
    <property type="match status" value="1"/>
</dbReference>
<comment type="cofactor">
    <cofactor evidence="12 14">
        <name>Mg(2+)</name>
        <dbReference type="ChEBI" id="CHEBI:18420"/>
    </cofactor>
    <text evidence="12 14">Binds 1 Mg(2+) ion per subunit.</text>
</comment>
<feature type="binding site" evidence="13">
    <location>
        <position position="342"/>
    </location>
    <ligand>
        <name>ATP</name>
        <dbReference type="ChEBI" id="CHEBI:30616"/>
    </ligand>
</feature>
<sequence length="643" mass="72839">MKATKFVTFAALLLFIKLGNENTTSTHVETSKTKSDSNIQEDGGLSAQDLEGLIEQAKIMAMNIGLITRTNAHKDKNDVAEFVPFTLFPSPFPRKLFLQAYNIQKEMNLLYFLISLDHKFLEETLQTVAETNENVRGMLGIFKKVNEEGNKQPITLVLERSDYMAHVNKNENEQNFELKQIEVNIGPMGGPARADRIAKIHRHLMQKTRHDLTNMPENDASTIIAMGLYMAWKSFGDPEAIMVVVAGRMYQNFEQHQLSQKIQEMSDYQIKIAHLSLAECGKELTLDENDFILRYNGKAVALVYHKTFVIKPTQEQLNARLKIERSTAIKCPTVALELACTKKVQQALALPGVLERFITNKEVVASIRSTFAGLWGLEKDDEETRQIIEDAIENPDNYVLKPSEEGGGNNFWGEEISQKLRTFDPSERAAHILMQRLYPMPMKNFLVRPFKPVKLEEVVSELSIYGFLLGNAREKSVQSNERRGFMLRTKLENTTEGGIGAGGGLWGLEKDDEETRQIIEDAIENPDNYVLKPSEEGGGNNFWGEEISQKLRTFDPSERAAHILMQRLYPMPMKNFLVRPFKPVKLEEVVSELSIYGFLLGNAREKSVQSNERRGFMLRTKLENTTEGGIGAGGGFHDSIYLF</sequence>
<dbReference type="InterPro" id="IPR014049">
    <property type="entry name" value="Glutathione_synthase_N_euk"/>
</dbReference>